<organism evidence="2 3">
    <name type="scientific">Iris pallida</name>
    <name type="common">Sweet iris</name>
    <dbReference type="NCBI Taxonomy" id="29817"/>
    <lineage>
        <taxon>Eukaryota</taxon>
        <taxon>Viridiplantae</taxon>
        <taxon>Streptophyta</taxon>
        <taxon>Embryophyta</taxon>
        <taxon>Tracheophyta</taxon>
        <taxon>Spermatophyta</taxon>
        <taxon>Magnoliopsida</taxon>
        <taxon>Liliopsida</taxon>
        <taxon>Asparagales</taxon>
        <taxon>Iridaceae</taxon>
        <taxon>Iridoideae</taxon>
        <taxon>Irideae</taxon>
        <taxon>Iris</taxon>
    </lineage>
</organism>
<dbReference type="SUPFAM" id="SSF56672">
    <property type="entry name" value="DNA/RNA polymerases"/>
    <property type="match status" value="1"/>
</dbReference>
<dbReference type="CDD" id="cd01650">
    <property type="entry name" value="RT_nLTR_like"/>
    <property type="match status" value="1"/>
</dbReference>
<dbReference type="Proteomes" id="UP001140949">
    <property type="component" value="Unassembled WGS sequence"/>
</dbReference>
<evidence type="ECO:0000313" key="2">
    <source>
        <dbReference type="EMBL" id="KAJ6827143.1"/>
    </source>
</evidence>
<reference evidence="2" key="2">
    <citation type="submission" date="2023-04" db="EMBL/GenBank/DDBJ databases">
        <authorList>
            <person name="Bruccoleri R.E."/>
            <person name="Oakeley E.J."/>
            <person name="Faust A.-M."/>
            <person name="Dessus-Babus S."/>
            <person name="Altorfer M."/>
            <person name="Burckhardt D."/>
            <person name="Oertli M."/>
            <person name="Naumann U."/>
            <person name="Petersen F."/>
            <person name="Wong J."/>
        </authorList>
    </citation>
    <scope>NUCLEOTIDE SEQUENCE</scope>
    <source>
        <strain evidence="2">GSM-AAB239-AS_SAM_17_03QT</strain>
        <tissue evidence="2">Leaf</tissue>
    </source>
</reference>
<dbReference type="EMBL" id="JANAVB010020400">
    <property type="protein sequence ID" value="KAJ6827143.1"/>
    <property type="molecule type" value="Genomic_DNA"/>
</dbReference>
<sequence length="308" mass="34547">MEATNAFLLGASLPMAIASTYLVLIPKIPNPTTFADFRPINLCTFVNKVISKLIANRMAGFLPSIISKEQSGFVREREIVDNIMLAQELVASMGLPNRGRNMEIKLDMEKAYDRLDWQLLIGFAESWINILFKSLSQSWFSPIINGAAVGFIKSFRGVRRGDPLSPTLFIIATEILSRNLNKMGHRPSFSRFHTTSGCPLITHISYADDVLIFSSGDMHRVRQICQMLRRYEASSGNKAKCSIAAVDLPFAVEENKAAINGFHIMAPLHVSWMSDGMWKEECCSLRLSHLQDKGENIMMAQQDSFHGR</sequence>
<dbReference type="Pfam" id="PF00078">
    <property type="entry name" value="RVT_1"/>
    <property type="match status" value="1"/>
</dbReference>
<dbReference type="InterPro" id="IPR000477">
    <property type="entry name" value="RT_dom"/>
</dbReference>
<evidence type="ECO:0000259" key="1">
    <source>
        <dbReference type="PROSITE" id="PS50878"/>
    </source>
</evidence>
<reference evidence="2" key="1">
    <citation type="journal article" date="2023" name="GigaByte">
        <title>Genome assembly of the bearded iris, Iris pallida Lam.</title>
        <authorList>
            <person name="Bruccoleri R.E."/>
            <person name="Oakeley E.J."/>
            <person name="Faust A.M.E."/>
            <person name="Altorfer M."/>
            <person name="Dessus-Babus S."/>
            <person name="Burckhardt D."/>
            <person name="Oertli M."/>
            <person name="Naumann U."/>
            <person name="Petersen F."/>
            <person name="Wong J."/>
        </authorList>
    </citation>
    <scope>NUCLEOTIDE SEQUENCE</scope>
    <source>
        <strain evidence="2">GSM-AAB239-AS_SAM_17_03QT</strain>
    </source>
</reference>
<dbReference type="InterPro" id="IPR043502">
    <property type="entry name" value="DNA/RNA_pol_sf"/>
</dbReference>
<gene>
    <name evidence="2" type="ORF">M6B38_367850</name>
</gene>
<feature type="domain" description="Reverse transcriptase" evidence="1">
    <location>
        <begin position="6"/>
        <end position="264"/>
    </location>
</feature>
<dbReference type="PANTHER" id="PTHR46890:SF48">
    <property type="entry name" value="RNA-DIRECTED DNA POLYMERASE"/>
    <property type="match status" value="1"/>
</dbReference>
<dbReference type="InterPro" id="IPR052343">
    <property type="entry name" value="Retrotransposon-Effector_Assoc"/>
</dbReference>
<dbReference type="AlphaFoldDB" id="A0AAX6GF78"/>
<dbReference type="PROSITE" id="PS50878">
    <property type="entry name" value="RT_POL"/>
    <property type="match status" value="1"/>
</dbReference>
<name>A0AAX6GF78_IRIPA</name>
<proteinExistence type="predicted"/>
<keyword evidence="3" id="KW-1185">Reference proteome</keyword>
<dbReference type="PANTHER" id="PTHR46890">
    <property type="entry name" value="NON-LTR RETROLELEMENT REVERSE TRANSCRIPTASE-LIKE PROTEIN-RELATED"/>
    <property type="match status" value="1"/>
</dbReference>
<protein>
    <recommendedName>
        <fullName evidence="1">Reverse transcriptase domain-containing protein</fullName>
    </recommendedName>
</protein>
<accession>A0AAX6GF78</accession>
<evidence type="ECO:0000313" key="3">
    <source>
        <dbReference type="Proteomes" id="UP001140949"/>
    </source>
</evidence>
<comment type="caution">
    <text evidence="2">The sequence shown here is derived from an EMBL/GenBank/DDBJ whole genome shotgun (WGS) entry which is preliminary data.</text>
</comment>